<keyword evidence="2" id="KW-1185">Reference proteome</keyword>
<dbReference type="EMBL" id="CM047582">
    <property type="protein sequence ID" value="KAI9915010.1"/>
    <property type="molecule type" value="Genomic_DNA"/>
</dbReference>
<protein>
    <submittedName>
        <fullName evidence="1">Uncharacterized protein</fullName>
    </submittedName>
</protein>
<reference evidence="1 2" key="1">
    <citation type="journal article" date="2022" name="bioRxiv">
        <title>The genome of the oomycete Peronosclerospora sorghi, a cosmopolitan pathogen of maize and sorghum, is inflated with dispersed pseudogenes.</title>
        <authorList>
            <person name="Fletcher K."/>
            <person name="Martin F."/>
            <person name="Isakeit T."/>
            <person name="Cavanaugh K."/>
            <person name="Magill C."/>
            <person name="Michelmore R."/>
        </authorList>
    </citation>
    <scope>NUCLEOTIDE SEQUENCE [LARGE SCALE GENOMIC DNA]</scope>
    <source>
        <strain evidence="1">P6</strain>
    </source>
</reference>
<accession>A0ACC0W853</accession>
<sequence length="81" mass="9589">MERLSQLYLRVSHDVYSRIIANRWTHYFKTKDFKKLRGAARSLVSARSKHQKSEDDKIPAVHEPRALVFVYLNKIKPSCRC</sequence>
<evidence type="ECO:0000313" key="2">
    <source>
        <dbReference type="Proteomes" id="UP001163321"/>
    </source>
</evidence>
<comment type="caution">
    <text evidence="1">The sequence shown here is derived from an EMBL/GenBank/DDBJ whole genome shotgun (WGS) entry which is preliminary data.</text>
</comment>
<dbReference type="Proteomes" id="UP001163321">
    <property type="component" value="Chromosome 3"/>
</dbReference>
<proteinExistence type="predicted"/>
<name>A0ACC0W853_9STRA</name>
<evidence type="ECO:0000313" key="1">
    <source>
        <dbReference type="EMBL" id="KAI9915010.1"/>
    </source>
</evidence>
<organism evidence="1 2">
    <name type="scientific">Peronosclerospora sorghi</name>
    <dbReference type="NCBI Taxonomy" id="230839"/>
    <lineage>
        <taxon>Eukaryota</taxon>
        <taxon>Sar</taxon>
        <taxon>Stramenopiles</taxon>
        <taxon>Oomycota</taxon>
        <taxon>Peronosporomycetes</taxon>
        <taxon>Peronosporales</taxon>
        <taxon>Peronosporaceae</taxon>
        <taxon>Peronosclerospora</taxon>
    </lineage>
</organism>
<gene>
    <name evidence="1" type="ORF">PsorP6_007497</name>
</gene>